<dbReference type="InterPro" id="IPR011990">
    <property type="entry name" value="TPR-like_helical_dom_sf"/>
</dbReference>
<keyword evidence="3" id="KW-1185">Reference proteome</keyword>
<gene>
    <name evidence="2" type="ORF">AOQ84DRAFT_407199</name>
</gene>
<feature type="region of interest" description="Disordered" evidence="1">
    <location>
        <begin position="1"/>
        <end position="23"/>
    </location>
</feature>
<organism evidence="2 3">
    <name type="scientific">Glonium stellatum</name>
    <dbReference type="NCBI Taxonomy" id="574774"/>
    <lineage>
        <taxon>Eukaryota</taxon>
        <taxon>Fungi</taxon>
        <taxon>Dikarya</taxon>
        <taxon>Ascomycota</taxon>
        <taxon>Pezizomycotina</taxon>
        <taxon>Dothideomycetes</taxon>
        <taxon>Pleosporomycetidae</taxon>
        <taxon>Gloniales</taxon>
        <taxon>Gloniaceae</taxon>
        <taxon>Glonium</taxon>
    </lineage>
</organism>
<reference evidence="2 3" key="1">
    <citation type="journal article" date="2016" name="Nat. Commun.">
        <title>Ectomycorrhizal ecology is imprinted in the genome of the dominant symbiotic fungus Cenococcum geophilum.</title>
        <authorList>
            <consortium name="DOE Joint Genome Institute"/>
            <person name="Peter M."/>
            <person name="Kohler A."/>
            <person name="Ohm R.A."/>
            <person name="Kuo A."/>
            <person name="Krutzmann J."/>
            <person name="Morin E."/>
            <person name="Arend M."/>
            <person name="Barry K.W."/>
            <person name="Binder M."/>
            <person name="Choi C."/>
            <person name="Clum A."/>
            <person name="Copeland A."/>
            <person name="Grisel N."/>
            <person name="Haridas S."/>
            <person name="Kipfer T."/>
            <person name="LaButti K."/>
            <person name="Lindquist E."/>
            <person name="Lipzen A."/>
            <person name="Maire R."/>
            <person name="Meier B."/>
            <person name="Mihaltcheva S."/>
            <person name="Molinier V."/>
            <person name="Murat C."/>
            <person name="Poggeler S."/>
            <person name="Quandt C.A."/>
            <person name="Sperisen C."/>
            <person name="Tritt A."/>
            <person name="Tisserant E."/>
            <person name="Crous P.W."/>
            <person name="Henrissat B."/>
            <person name="Nehls U."/>
            <person name="Egli S."/>
            <person name="Spatafora J.W."/>
            <person name="Grigoriev I.V."/>
            <person name="Martin F.M."/>
        </authorList>
    </citation>
    <scope>NUCLEOTIDE SEQUENCE [LARGE SCALE GENOMIC DNA]</scope>
    <source>
        <strain evidence="2 3">CBS 207.34</strain>
    </source>
</reference>
<evidence type="ECO:0000256" key="1">
    <source>
        <dbReference type="SAM" id="MobiDB-lite"/>
    </source>
</evidence>
<name>A0A8E2F0M8_9PEZI</name>
<evidence type="ECO:0000313" key="3">
    <source>
        <dbReference type="Proteomes" id="UP000250140"/>
    </source>
</evidence>
<dbReference type="Gene3D" id="1.25.40.10">
    <property type="entry name" value="Tetratricopeptide repeat domain"/>
    <property type="match status" value="1"/>
</dbReference>
<feature type="region of interest" description="Disordered" evidence="1">
    <location>
        <begin position="891"/>
        <end position="928"/>
    </location>
</feature>
<protein>
    <submittedName>
        <fullName evidence="2">Uncharacterized protein</fullName>
    </submittedName>
</protein>
<accession>A0A8E2F0M8</accession>
<feature type="compositionally biased region" description="Pro residues" evidence="1">
    <location>
        <begin position="8"/>
        <end position="23"/>
    </location>
</feature>
<dbReference type="Proteomes" id="UP000250140">
    <property type="component" value="Unassembled WGS sequence"/>
</dbReference>
<sequence>MANQLQCPPSPRPSNPPTPPSPLQPVKLSLFTGSLQARLVNQNIARANSHLSEFKPKAALELYTQVLTKTSPGHPCAFLNRSLCYLVLGFPSLAVTDAYRALLAAHWARHAKPSNAQARQLFLFGKFTENADELEHAWIVEPSCYVGVGLFSWLSKDLASLAVGPKNRSKKKKPITSLGKTLVSIAHDVMIKAYYRLALALWKCGGGALKSALDVLNDAQSLRFCTLEDIEQLKELGNRILRDIENVIKEEDLIRQFCVMTQGMKEDKDTLNFFEEYGIRGLLKTRFTKIKRELYPWDTYSLTGENLHQVLAELNEMVNKQAPGCRIGVVREAGKSAQLSLYAKEHFLGPATVFSETSCFHVTSLGWDFRQKLPCDACAASLDVSGSLCVHANKVAKELAKDEEDADLMNQSAEPSQDSNATQFFDVAEYIRNSAKIKEGNDCLSDSDVNENGADNKLQYKLPQEATPSSFQKLPLTPPGLSSPLLSTDISSSQETETPEGFQLCPACRRVAFCSARCHSSAVSAYHIPSCSTGLEDYLRTQTASEAWEDIPKPHTQRLLNLLFLRVLANARANNAHPLEQSWIRCLDGRLDAARDVNPDWEEEHNEVAVLWDEERTVGLEELFPDRESLEELVGEADATARPRQNLIAWSFDANVRQPLHCLFTMGGPELALDVRRFDGWVLETVRAKVAAGMRVSRFPRFEKAFDDKGELVAQACVKQVQRDSGFDVRSAGAYGDSAVDKTEDDEVAWIASLHPLASLVRVAEDDEYPNVKLWERDGTILCKTHSHFDALAEEQKTTARDGNGQFETEPSSDSDIEMLDFSFGTMPSIKAGEPLLRAKEVSLLHVDSDLAVDVYRTVVEEAERRRGQTLLFGTGWKRTNGDSMLDAADTEWDEEETETLKDEEFLAENEWGSSEMEMNTESDGRAE</sequence>
<dbReference type="OrthoDB" id="438641at2759"/>
<dbReference type="AlphaFoldDB" id="A0A8E2F0M8"/>
<evidence type="ECO:0000313" key="2">
    <source>
        <dbReference type="EMBL" id="OCL08289.1"/>
    </source>
</evidence>
<proteinExistence type="predicted"/>
<dbReference type="SUPFAM" id="SSF48452">
    <property type="entry name" value="TPR-like"/>
    <property type="match status" value="1"/>
</dbReference>
<dbReference type="EMBL" id="KV749684">
    <property type="protein sequence ID" value="OCL08289.1"/>
    <property type="molecule type" value="Genomic_DNA"/>
</dbReference>